<gene>
    <name evidence="2" type="ORF">GLV81_06870</name>
</gene>
<dbReference type="InterPro" id="IPR011083">
    <property type="entry name" value="Phage_tail_collar_dom"/>
</dbReference>
<dbReference type="RefSeq" id="WP_157478014.1">
    <property type="nucleotide sequence ID" value="NZ_CP046566.1"/>
</dbReference>
<dbReference type="KEGG" id="fls:GLV81_06870"/>
<feature type="domain" description="Phage tail collar" evidence="1">
    <location>
        <begin position="8"/>
        <end position="62"/>
    </location>
</feature>
<sequence length="191" mass="19494">MDEMMAVIKMFAGNFAPRGFAFCQGQIMSIAQNTALFSLLGTTFGGNGQTTFALPDFRSRVPVGTGQGPGLSSYVLGQQAGVESVTLISTQMPLHNHVATAAAPTLPVSNNNASSHVAAADGTLVLAAPVDGAGLDVYGFVGDASPAAKLNATSGAITVGTAGGSQPHTNIQPYLAMNFIICMEGIYPSRN</sequence>
<dbReference type="Gene3D" id="3.90.1340.10">
    <property type="entry name" value="Phage tail collar domain"/>
    <property type="match status" value="1"/>
</dbReference>
<accession>A0A6I6G6V3</accession>
<dbReference type="InterPro" id="IPR037053">
    <property type="entry name" value="Phage_tail_collar_dom_sf"/>
</dbReference>
<protein>
    <submittedName>
        <fullName evidence="2">Phage tail protein</fullName>
    </submittedName>
</protein>
<dbReference type="Pfam" id="PF07484">
    <property type="entry name" value="Collar"/>
    <property type="match status" value="1"/>
</dbReference>
<evidence type="ECO:0000259" key="1">
    <source>
        <dbReference type="Pfam" id="PF07484"/>
    </source>
</evidence>
<dbReference type="Proteomes" id="UP000426027">
    <property type="component" value="Chromosome"/>
</dbReference>
<dbReference type="SUPFAM" id="SSF88874">
    <property type="entry name" value="Receptor-binding domain of short tail fibre protein gp12"/>
    <property type="match status" value="1"/>
</dbReference>
<organism evidence="2 3">
    <name type="scientific">Phnomibacter ginsenosidimutans</name>
    <dbReference type="NCBI Taxonomy" id="2676868"/>
    <lineage>
        <taxon>Bacteria</taxon>
        <taxon>Pseudomonadati</taxon>
        <taxon>Bacteroidota</taxon>
        <taxon>Chitinophagia</taxon>
        <taxon>Chitinophagales</taxon>
        <taxon>Chitinophagaceae</taxon>
        <taxon>Phnomibacter</taxon>
    </lineage>
</organism>
<proteinExistence type="predicted"/>
<reference evidence="2 3" key="1">
    <citation type="submission" date="2019-11" db="EMBL/GenBank/DDBJ databases">
        <authorList>
            <person name="Im W.T."/>
        </authorList>
    </citation>
    <scope>NUCLEOTIDE SEQUENCE [LARGE SCALE GENOMIC DNA]</scope>
    <source>
        <strain evidence="2 3">SB-02</strain>
    </source>
</reference>
<evidence type="ECO:0000313" key="3">
    <source>
        <dbReference type="Proteomes" id="UP000426027"/>
    </source>
</evidence>
<dbReference type="EMBL" id="CP046566">
    <property type="protein sequence ID" value="QGW27854.1"/>
    <property type="molecule type" value="Genomic_DNA"/>
</dbReference>
<evidence type="ECO:0000313" key="2">
    <source>
        <dbReference type="EMBL" id="QGW27854.1"/>
    </source>
</evidence>
<dbReference type="AlphaFoldDB" id="A0A6I6G6V3"/>
<name>A0A6I6G6V3_9BACT</name>
<keyword evidence="3" id="KW-1185">Reference proteome</keyword>